<comment type="subcellular location">
    <subcellularLocation>
        <location evidence="1">Cell membrane</location>
        <topology evidence="1">Multi-pass membrane protein</topology>
    </subcellularLocation>
</comment>
<dbReference type="Pfam" id="PF22776">
    <property type="entry name" value="K_trans_C"/>
    <property type="match status" value="1"/>
</dbReference>
<keyword evidence="15" id="KW-1185">Reference proteome</keyword>
<evidence type="ECO:0000256" key="2">
    <source>
        <dbReference type="ARBA" id="ARBA00008440"/>
    </source>
</evidence>
<feature type="transmembrane region" description="Helical" evidence="11">
    <location>
        <begin position="133"/>
        <end position="159"/>
    </location>
</feature>
<feature type="compositionally biased region" description="Acidic residues" evidence="10">
    <location>
        <begin position="28"/>
        <end position="37"/>
    </location>
</feature>
<gene>
    <name evidence="14" type="ORF">D0Y65_012042</name>
</gene>
<feature type="transmembrane region" description="Helical" evidence="11">
    <location>
        <begin position="478"/>
        <end position="498"/>
    </location>
</feature>
<keyword evidence="4" id="KW-0633">Potassium transport</keyword>
<evidence type="ECO:0000256" key="1">
    <source>
        <dbReference type="ARBA" id="ARBA00004651"/>
    </source>
</evidence>
<evidence type="ECO:0000256" key="6">
    <source>
        <dbReference type="ARBA" id="ARBA00022958"/>
    </source>
</evidence>
<organism evidence="14 15">
    <name type="scientific">Glycine soja</name>
    <name type="common">Wild soybean</name>
    <dbReference type="NCBI Taxonomy" id="3848"/>
    <lineage>
        <taxon>Eukaryota</taxon>
        <taxon>Viridiplantae</taxon>
        <taxon>Streptophyta</taxon>
        <taxon>Embryophyta</taxon>
        <taxon>Tracheophyta</taxon>
        <taxon>Spermatophyta</taxon>
        <taxon>Magnoliopsida</taxon>
        <taxon>eudicotyledons</taxon>
        <taxon>Gunneridae</taxon>
        <taxon>Pentapetalae</taxon>
        <taxon>rosids</taxon>
        <taxon>fabids</taxon>
        <taxon>Fabales</taxon>
        <taxon>Fabaceae</taxon>
        <taxon>Papilionoideae</taxon>
        <taxon>50 kb inversion clade</taxon>
        <taxon>NPAAA clade</taxon>
        <taxon>indigoferoid/millettioid clade</taxon>
        <taxon>Phaseoleae</taxon>
        <taxon>Glycine</taxon>
        <taxon>Glycine subgen. Soja</taxon>
    </lineage>
</organism>
<dbReference type="InterPro" id="IPR003855">
    <property type="entry name" value="K+_transporter"/>
</dbReference>
<evidence type="ECO:0000313" key="15">
    <source>
        <dbReference type="Proteomes" id="UP000289340"/>
    </source>
</evidence>
<accession>A0A445KMV1</accession>
<dbReference type="GO" id="GO:0005886">
    <property type="term" value="C:plasma membrane"/>
    <property type="evidence" value="ECO:0007669"/>
    <property type="project" value="UniProtKB-SubCell"/>
</dbReference>
<keyword evidence="7 11" id="KW-1133">Transmembrane helix</keyword>
<evidence type="ECO:0000256" key="10">
    <source>
        <dbReference type="SAM" id="MobiDB-lite"/>
    </source>
</evidence>
<dbReference type="GO" id="GO:0015079">
    <property type="term" value="F:potassium ion transmembrane transporter activity"/>
    <property type="evidence" value="ECO:0007669"/>
    <property type="project" value="InterPro"/>
</dbReference>
<keyword evidence="6" id="KW-0630">Potassium</keyword>
<feature type="domain" description="K+ potassium transporter C-terminal" evidence="13">
    <location>
        <begin position="529"/>
        <end position="774"/>
    </location>
</feature>
<dbReference type="Proteomes" id="UP000289340">
    <property type="component" value="Chromosome 5"/>
</dbReference>
<dbReference type="InterPro" id="IPR053951">
    <property type="entry name" value="K_trans_N"/>
</dbReference>
<comment type="similarity">
    <text evidence="2">Belongs to the HAK/KUP transporter (TC 2.A.72.3) family.</text>
</comment>
<evidence type="ECO:0000256" key="11">
    <source>
        <dbReference type="SAM" id="Phobius"/>
    </source>
</evidence>
<dbReference type="GO" id="GO:0000325">
    <property type="term" value="C:plant-type vacuole"/>
    <property type="evidence" value="ECO:0007669"/>
    <property type="project" value="TreeGrafter"/>
</dbReference>
<evidence type="ECO:0000256" key="8">
    <source>
        <dbReference type="ARBA" id="ARBA00023065"/>
    </source>
</evidence>
<sequence>MANPKTKSHHSLGGEDDPDSTESRWVFQEDEDPSEIEDFDAADLRHQSMFDSDDEDNAEQRLVRTGPRIDSFDVEALEVPGAHRNDYEDVSVGKGILLAFQTLGVVFGDVGTSPLYTFSVMFRKAPIKGNEDILGALSLVLYTLILIPLVKYVLVVLWANDDGEGGTFALYSLICRNAKVSLLPNQLRSDARISSFRLKVPSPELERSLKIKERLETSVTLKKILLLFVLAGISMVMANGVVTPAMSVLSSLNGLKVGVDAIKQDEVVMISVACLVILFSVQKYGTSKVGLAVGPALFIWFCSLAGIGIFNLVKYDSSVLRAFNPIHIYYFFARNSTKAWYSLGGCLLCATGSEAMFADLCYFSVQSVQSAALGCFPRLKIIHTSRKFMGQIYIPVINWFLLAVSLVLVCSISSIDEIGNAYGIAELGVMMMTTILVTLVMLLIWQIHIIVVLSFAVVFLGLELTFFSSVLWSVTDGSWIILVFAVIMFFIMFVWNYGSKLKYETEVKQKLSMDLMRELGCNLGTIRAPGIGLLYNELVKGIPGIFGHFLTTLPAVHSMIIFVSIKYVPVPMVPQSERFLFRRVCQRSYHIFRCIARYGYKDVRKENHQTFEQLLMESLEKFIRREAQERSLESEGDDDTDSEDEYSGSRVLIAPNGSVYSLGVPLLADFNDTTIPIPNFEASTSEEANPESPKPPVLDAEQSLERELSFIRKAKESGVVYLLGHGDIRARKDSWFIKKLIINYFYAFLRKNCRSGITNLSVPHSHMMQVGMTYMV</sequence>
<evidence type="ECO:0000259" key="13">
    <source>
        <dbReference type="Pfam" id="PF22776"/>
    </source>
</evidence>
<name>A0A445KMV1_GLYSO</name>
<feature type="transmembrane region" description="Helical" evidence="11">
    <location>
        <begin position="224"/>
        <end position="246"/>
    </location>
</feature>
<keyword evidence="5 11" id="KW-0812">Transmembrane</keyword>
<feature type="transmembrane region" description="Helical" evidence="11">
    <location>
        <begin position="291"/>
        <end position="313"/>
    </location>
</feature>
<evidence type="ECO:0000259" key="12">
    <source>
        <dbReference type="Pfam" id="PF02705"/>
    </source>
</evidence>
<dbReference type="PANTHER" id="PTHR30540:SF84">
    <property type="entry name" value="POTASSIUM TRANSPORTER"/>
    <property type="match status" value="1"/>
</dbReference>
<feature type="domain" description="K+ potassium transporter integral membrane" evidence="12">
    <location>
        <begin position="98"/>
        <end position="372"/>
    </location>
</feature>
<dbReference type="InterPro" id="IPR053952">
    <property type="entry name" value="K_trans_C"/>
</dbReference>
<dbReference type="PANTHER" id="PTHR30540">
    <property type="entry name" value="OSMOTIC STRESS POTASSIUM TRANSPORTER"/>
    <property type="match status" value="1"/>
</dbReference>
<dbReference type="AlphaFoldDB" id="A0A445KMV1"/>
<proteinExistence type="inferred from homology"/>
<feature type="transmembrane region" description="Helical" evidence="11">
    <location>
        <begin position="392"/>
        <end position="415"/>
    </location>
</feature>
<feature type="compositionally biased region" description="Basic residues" evidence="10">
    <location>
        <begin position="1"/>
        <end position="10"/>
    </location>
</feature>
<evidence type="ECO:0000256" key="7">
    <source>
        <dbReference type="ARBA" id="ARBA00022989"/>
    </source>
</evidence>
<evidence type="ECO:0000256" key="3">
    <source>
        <dbReference type="ARBA" id="ARBA00022448"/>
    </source>
</evidence>
<evidence type="ECO:0000256" key="5">
    <source>
        <dbReference type="ARBA" id="ARBA00022692"/>
    </source>
</evidence>
<feature type="transmembrane region" description="Helical" evidence="11">
    <location>
        <begin position="451"/>
        <end position="472"/>
    </location>
</feature>
<evidence type="ECO:0000313" key="14">
    <source>
        <dbReference type="EMBL" id="RZC12068.1"/>
    </source>
</evidence>
<evidence type="ECO:0000256" key="9">
    <source>
        <dbReference type="ARBA" id="ARBA00023136"/>
    </source>
</evidence>
<keyword evidence="9 11" id="KW-0472">Membrane</keyword>
<dbReference type="Pfam" id="PF02705">
    <property type="entry name" value="K_trans"/>
    <property type="match status" value="1"/>
</dbReference>
<feature type="transmembrane region" description="Helical" evidence="11">
    <location>
        <begin position="421"/>
        <end position="444"/>
    </location>
</feature>
<keyword evidence="8" id="KW-0406">Ion transport</keyword>
<keyword evidence="3" id="KW-0813">Transport</keyword>
<protein>
    <submittedName>
        <fullName evidence="14">Potassium transporter 7 isoform B</fullName>
    </submittedName>
</protein>
<dbReference type="GO" id="GO:0005774">
    <property type="term" value="C:vacuolar membrane"/>
    <property type="evidence" value="ECO:0007669"/>
    <property type="project" value="TreeGrafter"/>
</dbReference>
<feature type="region of interest" description="Disordered" evidence="10">
    <location>
        <begin position="1"/>
        <end position="37"/>
    </location>
</feature>
<comment type="caution">
    <text evidence="14">The sequence shown here is derived from an EMBL/GenBank/DDBJ whole genome shotgun (WGS) entry which is preliminary data.</text>
</comment>
<dbReference type="EMBL" id="QZWG01000005">
    <property type="protein sequence ID" value="RZC12068.1"/>
    <property type="molecule type" value="Genomic_DNA"/>
</dbReference>
<reference evidence="14 15" key="1">
    <citation type="submission" date="2018-09" db="EMBL/GenBank/DDBJ databases">
        <title>A high-quality reference genome of wild soybean provides a powerful tool to mine soybean genomes.</title>
        <authorList>
            <person name="Xie M."/>
            <person name="Chung C.Y.L."/>
            <person name="Li M.-W."/>
            <person name="Wong F.-L."/>
            <person name="Chan T.-F."/>
            <person name="Lam H.-M."/>
        </authorList>
    </citation>
    <scope>NUCLEOTIDE SEQUENCE [LARGE SCALE GENOMIC DNA]</scope>
    <source>
        <strain evidence="15">cv. W05</strain>
        <tissue evidence="14">Hypocotyl of etiolated seedlings</tissue>
    </source>
</reference>
<evidence type="ECO:0000256" key="4">
    <source>
        <dbReference type="ARBA" id="ARBA00022538"/>
    </source>
</evidence>